<dbReference type="Gene3D" id="3.40.30.10">
    <property type="entry name" value="Glutaredoxin"/>
    <property type="match status" value="1"/>
</dbReference>
<dbReference type="InterPro" id="IPR019734">
    <property type="entry name" value="TPR_rpt"/>
</dbReference>
<reference evidence="7" key="2">
    <citation type="submission" date="2025-08" db="UniProtKB">
        <authorList>
            <consortium name="RefSeq"/>
        </authorList>
    </citation>
    <scope>IDENTIFICATION</scope>
    <source>
        <tissue evidence="7">Leaf</tissue>
    </source>
</reference>
<dbReference type="InterPro" id="IPR036249">
    <property type="entry name" value="Thioredoxin-like_sf"/>
</dbReference>
<proteinExistence type="predicted"/>
<accession>A0A6P5GC08</accession>
<dbReference type="Pfam" id="PF00085">
    <property type="entry name" value="Thioredoxin"/>
    <property type="match status" value="1"/>
</dbReference>
<dbReference type="Gramene" id="Aco006103.1.mrna1">
    <property type="protein sequence ID" value="Aco006103.1.mrna1"/>
    <property type="gene ID" value="Aco006103.1.path1"/>
</dbReference>
<feature type="compositionally biased region" description="Gly residues" evidence="4">
    <location>
        <begin position="175"/>
        <end position="187"/>
    </location>
</feature>
<evidence type="ECO:0000313" key="6">
    <source>
        <dbReference type="Proteomes" id="UP000515123"/>
    </source>
</evidence>
<feature type="compositionally biased region" description="Basic and acidic residues" evidence="4">
    <location>
        <begin position="20"/>
        <end position="39"/>
    </location>
</feature>
<name>A0A6P5GC08_ANACO</name>
<keyword evidence="6" id="KW-1185">Reference proteome</keyword>
<sequence length="678" mass="72313">MSRSGESTRKSTSGLGLGLDPDRLREALSLDGNKPDSRALPDLGSPVSPLRASGPAHTSSSSSSSGSFTGKPAAASASASGGGAGRRSHSGELSGSGENSPTAAEGRSFRPGHRRSGSGPLIFSGGSGGGGSTASSPASNVLPAGNICPSGRIGKTGMAPRVAARSDVLGSGTGHYGHGSIMRGGGASVVSGTPRDSAPGSLSLQELTRAGNEHYKKGNYAEALRLYDRAVASCPDNASCRSNRAAALIGLGRPGEAAKECEEAVRLDPANARAHHRLATLNLRLGLIENARKHFSLAGHGQHTDPAEWQKLQDVERHLGRLTDARKMADWKSALREADAAIAAGADSSPLLFASRVEALLRLHRLEEADSTLSSSPKLESSLPSSSYTKFFGMVTNSYIYIVQAQVDMALGRFEAAVAAAEKAKQIDPANMEVAMVVNNVRLVARARARGNELFKSANFEEAFIAYGEGLKYEPSNSVLYCNRAACWSKLGQWEKSVVDCNEALRFQPNYTKALLRRADSNAKLERWVECVRDYEVLRKELPGDTDVAEALFHAQVALKTSRGEEVSNMKFGGEVEEVTSVEQFQAATSVPGVSVVFFMATSNQQCSQVAPFVNTLCRRYPSANFLKVDTNESPLVANAENVRIVPTFKIYKNGMRMKEMICPNQQVLEYSVRHYSL</sequence>
<dbReference type="PANTHER" id="PTHR46050:SF29">
    <property type="entry name" value="TPR REPEAT-CONTAINING THIOREDOXIN TTL4"/>
    <property type="match status" value="1"/>
</dbReference>
<dbReference type="GeneID" id="109722481"/>
<feature type="domain" description="Thioredoxin" evidence="5">
    <location>
        <begin position="581"/>
        <end position="666"/>
    </location>
</feature>
<dbReference type="InterPro" id="IPR011990">
    <property type="entry name" value="TPR-like_helical_dom_sf"/>
</dbReference>
<feature type="compositionally biased region" description="Low complexity" evidence="4">
    <location>
        <begin position="59"/>
        <end position="79"/>
    </location>
</feature>
<dbReference type="SUPFAM" id="SSF48452">
    <property type="entry name" value="TPR-like"/>
    <property type="match status" value="1"/>
</dbReference>
<dbReference type="OrthoDB" id="2121326at2759"/>
<dbReference type="Pfam" id="PF13432">
    <property type="entry name" value="TPR_16"/>
    <property type="match status" value="1"/>
</dbReference>
<dbReference type="Proteomes" id="UP000515123">
    <property type="component" value="Linkage group 16"/>
</dbReference>
<organism evidence="6 7">
    <name type="scientific">Ananas comosus</name>
    <name type="common">Pineapple</name>
    <name type="synonym">Ananas ananas</name>
    <dbReference type="NCBI Taxonomy" id="4615"/>
    <lineage>
        <taxon>Eukaryota</taxon>
        <taxon>Viridiplantae</taxon>
        <taxon>Streptophyta</taxon>
        <taxon>Embryophyta</taxon>
        <taxon>Tracheophyta</taxon>
        <taxon>Spermatophyta</taxon>
        <taxon>Magnoliopsida</taxon>
        <taxon>Liliopsida</taxon>
        <taxon>Poales</taxon>
        <taxon>Bromeliaceae</taxon>
        <taxon>Bromelioideae</taxon>
        <taxon>Ananas</taxon>
    </lineage>
</organism>
<dbReference type="Pfam" id="PF13181">
    <property type="entry name" value="TPR_8"/>
    <property type="match status" value="1"/>
</dbReference>
<keyword evidence="1" id="KW-0677">Repeat</keyword>
<evidence type="ECO:0000259" key="5">
    <source>
        <dbReference type="Pfam" id="PF00085"/>
    </source>
</evidence>
<dbReference type="InterPro" id="IPR013766">
    <property type="entry name" value="Thioredoxin_domain"/>
</dbReference>
<evidence type="ECO:0000256" key="4">
    <source>
        <dbReference type="SAM" id="MobiDB-lite"/>
    </source>
</evidence>
<gene>
    <name evidence="7" type="primary">LOC109722481</name>
</gene>
<dbReference type="FunFam" id="3.40.30.10:FF:000211">
    <property type="entry name" value="TPR repeat-containing thioredoxin TTL4"/>
    <property type="match status" value="1"/>
</dbReference>
<feature type="region of interest" description="Disordered" evidence="4">
    <location>
        <begin position="1"/>
        <end position="138"/>
    </location>
</feature>
<dbReference type="RefSeq" id="XP_020106141.1">
    <property type="nucleotide sequence ID" value="XM_020250552.1"/>
</dbReference>
<dbReference type="Gene3D" id="1.25.40.10">
    <property type="entry name" value="Tetratricopeptide repeat domain"/>
    <property type="match status" value="1"/>
</dbReference>
<dbReference type="GO" id="GO:0006950">
    <property type="term" value="P:response to stress"/>
    <property type="evidence" value="ECO:0007669"/>
    <property type="project" value="UniProtKB-ARBA"/>
</dbReference>
<protein>
    <submittedName>
        <fullName evidence="7">TPR repeat-containing thioredoxin TTL1-like isoform X1</fullName>
    </submittedName>
</protein>
<feature type="compositionally biased region" description="Polar residues" evidence="4">
    <location>
        <begin position="1"/>
        <end position="13"/>
    </location>
</feature>
<dbReference type="PROSITE" id="PS50005">
    <property type="entry name" value="TPR"/>
    <property type="match status" value="1"/>
</dbReference>
<dbReference type="SUPFAM" id="SSF52833">
    <property type="entry name" value="Thioredoxin-like"/>
    <property type="match status" value="1"/>
</dbReference>
<keyword evidence="2 3" id="KW-0802">TPR repeat</keyword>
<feature type="repeat" description="TPR" evidence="3">
    <location>
        <begin position="204"/>
        <end position="237"/>
    </location>
</feature>
<feature type="region of interest" description="Disordered" evidence="4">
    <location>
        <begin position="175"/>
        <end position="201"/>
    </location>
</feature>
<evidence type="ECO:0000256" key="1">
    <source>
        <dbReference type="ARBA" id="ARBA00022737"/>
    </source>
</evidence>
<dbReference type="CDD" id="cd02947">
    <property type="entry name" value="TRX_family"/>
    <property type="match status" value="1"/>
</dbReference>
<evidence type="ECO:0000256" key="3">
    <source>
        <dbReference type="PROSITE-ProRule" id="PRU00339"/>
    </source>
</evidence>
<reference evidence="6" key="1">
    <citation type="journal article" date="2015" name="Nat. Genet.">
        <title>The pineapple genome and the evolution of CAM photosynthesis.</title>
        <authorList>
            <person name="Ming R."/>
            <person name="VanBuren R."/>
            <person name="Wai C.M."/>
            <person name="Tang H."/>
            <person name="Schatz M.C."/>
            <person name="Bowers J.E."/>
            <person name="Lyons E."/>
            <person name="Wang M.L."/>
            <person name="Chen J."/>
            <person name="Biggers E."/>
            <person name="Zhang J."/>
            <person name="Huang L."/>
            <person name="Zhang L."/>
            <person name="Miao W."/>
            <person name="Zhang J."/>
            <person name="Ye Z."/>
            <person name="Miao C."/>
            <person name="Lin Z."/>
            <person name="Wang H."/>
            <person name="Zhou H."/>
            <person name="Yim W.C."/>
            <person name="Priest H.D."/>
            <person name="Zheng C."/>
            <person name="Woodhouse M."/>
            <person name="Edger P.P."/>
            <person name="Guyot R."/>
            <person name="Guo H.B."/>
            <person name="Guo H."/>
            <person name="Zheng G."/>
            <person name="Singh R."/>
            <person name="Sharma A."/>
            <person name="Min X."/>
            <person name="Zheng Y."/>
            <person name="Lee H."/>
            <person name="Gurtowski J."/>
            <person name="Sedlazeck F.J."/>
            <person name="Harkess A."/>
            <person name="McKain M.R."/>
            <person name="Liao Z."/>
            <person name="Fang J."/>
            <person name="Liu J."/>
            <person name="Zhang X."/>
            <person name="Zhang Q."/>
            <person name="Hu W."/>
            <person name="Qin Y."/>
            <person name="Wang K."/>
            <person name="Chen L.Y."/>
            <person name="Shirley N."/>
            <person name="Lin Y.R."/>
            <person name="Liu L.Y."/>
            <person name="Hernandez A.G."/>
            <person name="Wright C.L."/>
            <person name="Bulone V."/>
            <person name="Tuskan G.A."/>
            <person name="Heath K."/>
            <person name="Zee F."/>
            <person name="Moore P.H."/>
            <person name="Sunkar R."/>
            <person name="Leebens-Mack J.H."/>
            <person name="Mockler T."/>
            <person name="Bennetzen J.L."/>
            <person name="Freeling M."/>
            <person name="Sankoff D."/>
            <person name="Paterson A.H."/>
            <person name="Zhu X."/>
            <person name="Yang X."/>
            <person name="Smith J.A."/>
            <person name="Cushman J.C."/>
            <person name="Paull R.E."/>
            <person name="Yu Q."/>
        </authorList>
    </citation>
    <scope>NUCLEOTIDE SEQUENCE [LARGE SCALE GENOMIC DNA]</scope>
    <source>
        <strain evidence="6">cv. F153</strain>
    </source>
</reference>
<dbReference type="GO" id="GO:0005737">
    <property type="term" value="C:cytoplasm"/>
    <property type="evidence" value="ECO:0007669"/>
    <property type="project" value="TreeGrafter"/>
</dbReference>
<dbReference type="SMART" id="SM00028">
    <property type="entry name" value="TPR"/>
    <property type="match status" value="6"/>
</dbReference>
<dbReference type="InterPro" id="IPR044534">
    <property type="entry name" value="TTL1-4"/>
</dbReference>
<dbReference type="AlphaFoldDB" id="A0A6P5GC08"/>
<evidence type="ECO:0000313" key="7">
    <source>
        <dbReference type="RefSeq" id="XP_020106141.1"/>
    </source>
</evidence>
<dbReference type="PANTHER" id="PTHR46050">
    <property type="entry name" value="TPR REPEAT-CONTAINING THIOREDOXIN"/>
    <property type="match status" value="1"/>
</dbReference>
<evidence type="ECO:0000256" key="2">
    <source>
        <dbReference type="ARBA" id="ARBA00022803"/>
    </source>
</evidence>